<proteinExistence type="predicted"/>
<evidence type="ECO:0000313" key="4">
    <source>
        <dbReference type="Proteomes" id="UP000595703"/>
    </source>
</evidence>
<dbReference type="EMBL" id="AP018365">
    <property type="protein sequence ID" value="BBA98582.1"/>
    <property type="molecule type" value="Genomic_DNA"/>
</dbReference>
<gene>
    <name evidence="3" type="ORF">RVR_4819</name>
</gene>
<feature type="domain" description="DnaJ homologue subfamily C member 28 conserved" evidence="2">
    <location>
        <begin position="14"/>
        <end position="80"/>
    </location>
</feature>
<evidence type="ECO:0000313" key="3">
    <source>
        <dbReference type="EMBL" id="BBA98582.1"/>
    </source>
</evidence>
<reference evidence="3 4" key="2">
    <citation type="journal article" date="2011" name="J. Antibiot.">
        <title>Furaquinocins I and J: novel polyketide isoprenoid hybrid compounds from Streptomyces reveromyceticus SN-593.</title>
        <authorList>
            <person name="Panthee S."/>
            <person name="Takahashi S."/>
            <person name="Takagi H."/>
            <person name="Nogawa T."/>
            <person name="Oowada E."/>
            <person name="Uramoto M."/>
            <person name="Osada H."/>
        </authorList>
    </citation>
    <scope>NUCLEOTIDE SEQUENCE [LARGE SCALE GENOMIC DNA]</scope>
    <source>
        <strain evidence="3 4">SN-593</strain>
    </source>
</reference>
<dbReference type="Proteomes" id="UP000595703">
    <property type="component" value="Chromosome"/>
</dbReference>
<dbReference type="KEGG" id="arev:RVR_4819"/>
<evidence type="ECO:0000256" key="1">
    <source>
        <dbReference type="SAM" id="MobiDB-lite"/>
    </source>
</evidence>
<reference evidence="3 4" key="3">
    <citation type="journal article" date="2011" name="Nat. Chem. Biol.">
        <title>Reveromycin A biosynthesis uses RevG and RevJ for stereospecific spiroacetal formation.</title>
        <authorList>
            <person name="Takahashi S."/>
            <person name="Toyoda A."/>
            <person name="Sekiyama Y."/>
            <person name="Takagi H."/>
            <person name="Nogawa T."/>
            <person name="Uramoto M."/>
            <person name="Suzuki R."/>
            <person name="Koshino H."/>
            <person name="Kumano T."/>
            <person name="Panthee S."/>
            <person name="Dairi T."/>
            <person name="Ishikawa J."/>
            <person name="Ikeda H."/>
            <person name="Sakaki Y."/>
            <person name="Osada H."/>
        </authorList>
    </citation>
    <scope>NUCLEOTIDE SEQUENCE [LARGE SCALE GENOMIC DNA]</scope>
    <source>
        <strain evidence="3 4">SN-593</strain>
    </source>
</reference>
<keyword evidence="4" id="KW-1185">Reference proteome</keyword>
<organism evidence="3 4">
    <name type="scientific">Actinacidiphila reveromycinica</name>
    <dbReference type="NCBI Taxonomy" id="659352"/>
    <lineage>
        <taxon>Bacteria</taxon>
        <taxon>Bacillati</taxon>
        <taxon>Actinomycetota</taxon>
        <taxon>Actinomycetes</taxon>
        <taxon>Kitasatosporales</taxon>
        <taxon>Streptomycetaceae</taxon>
        <taxon>Actinacidiphila</taxon>
    </lineage>
</organism>
<accession>A0A7U3UTI7</accession>
<dbReference type="Pfam" id="PF09350">
    <property type="entry name" value="DJC28_CD"/>
    <property type="match status" value="1"/>
</dbReference>
<feature type="compositionally biased region" description="Gly residues" evidence="1">
    <location>
        <begin position="134"/>
        <end position="149"/>
    </location>
</feature>
<reference evidence="3 4" key="4">
    <citation type="journal article" date="2020" name="Sci. Rep.">
        <title>beta-carboline chemical signals induce reveromycin production through a LuxR family regulator in Streptomyces sp. SN-593.</title>
        <authorList>
            <person name="Panthee S."/>
            <person name="Kito N."/>
            <person name="Hayashi T."/>
            <person name="Shimizu T."/>
            <person name="Ishikawa J."/>
            <person name="Hamamoto H."/>
            <person name="Osada H."/>
            <person name="Takahashi S."/>
        </authorList>
    </citation>
    <scope>NUCLEOTIDE SEQUENCE [LARGE SCALE GENOMIC DNA]</scope>
    <source>
        <strain evidence="3 4">SN-593</strain>
    </source>
</reference>
<name>A0A7U3UTI7_9ACTN</name>
<evidence type="ECO:0000259" key="2">
    <source>
        <dbReference type="Pfam" id="PF09350"/>
    </source>
</evidence>
<reference evidence="3 4" key="1">
    <citation type="journal article" date="2010" name="J. Bacteriol.">
        <title>Biochemical characterization of a novel indole prenyltransferase from Streptomyces sp. SN-593.</title>
        <authorList>
            <person name="Takahashi S."/>
            <person name="Takagi H."/>
            <person name="Toyoda A."/>
            <person name="Uramoto M."/>
            <person name="Nogawa T."/>
            <person name="Ueki M."/>
            <person name="Sakaki Y."/>
            <person name="Osada H."/>
        </authorList>
    </citation>
    <scope>NUCLEOTIDE SEQUENCE [LARGE SCALE GENOMIC DNA]</scope>
    <source>
        <strain evidence="3 4">SN-593</strain>
    </source>
</reference>
<dbReference type="AlphaFoldDB" id="A0A7U3UTI7"/>
<feature type="region of interest" description="Disordered" evidence="1">
    <location>
        <begin position="132"/>
        <end position="172"/>
    </location>
</feature>
<protein>
    <recommendedName>
        <fullName evidence="2">DnaJ homologue subfamily C member 28 conserved domain-containing protein</fullName>
    </recommendedName>
</protein>
<sequence>MTERKPPGVSFETWADRQIREAEERGAFADLPGRGRPLASLDAPYDELWWVKGKMRREGLSFLPPSLVLRKEAEDAAAAVAEARSERQVRRILTAVNEKIEAAIRRPPPGPPLNVRPFDVEQAVADWRARRADGAGGGVDGGADGGGTGSPRAGGRPGARGPRRPGRGVPAARAALVGMARAIRRGSQAATRRGQAP</sequence>
<dbReference type="InterPro" id="IPR018961">
    <property type="entry name" value="DnaJ_homolog_subfam-C_membr-28"/>
</dbReference>